<feature type="region of interest" description="Disordered" evidence="1">
    <location>
        <begin position="22"/>
        <end position="116"/>
    </location>
</feature>
<dbReference type="OrthoDB" id="447828at2759"/>
<feature type="signal peptide" evidence="2">
    <location>
        <begin position="1"/>
        <end position="20"/>
    </location>
</feature>
<proteinExistence type="predicted"/>
<keyword evidence="4" id="KW-1185">Reference proteome</keyword>
<evidence type="ECO:0000313" key="3">
    <source>
        <dbReference type="EMBL" id="OLP75525.1"/>
    </source>
</evidence>
<evidence type="ECO:0000313" key="4">
    <source>
        <dbReference type="Proteomes" id="UP000186817"/>
    </source>
</evidence>
<protein>
    <submittedName>
        <fullName evidence="3">Uncharacterized protein</fullName>
    </submittedName>
</protein>
<feature type="compositionally biased region" description="Basic and acidic residues" evidence="1">
    <location>
        <begin position="51"/>
        <end position="95"/>
    </location>
</feature>
<organism evidence="3 4">
    <name type="scientific">Symbiodinium microadriaticum</name>
    <name type="common">Dinoflagellate</name>
    <name type="synonym">Zooxanthella microadriatica</name>
    <dbReference type="NCBI Taxonomy" id="2951"/>
    <lineage>
        <taxon>Eukaryota</taxon>
        <taxon>Sar</taxon>
        <taxon>Alveolata</taxon>
        <taxon>Dinophyceae</taxon>
        <taxon>Suessiales</taxon>
        <taxon>Symbiodiniaceae</taxon>
        <taxon>Symbiodinium</taxon>
    </lineage>
</organism>
<name>A0A1Q9BXZ5_SYMMI</name>
<feature type="compositionally biased region" description="Basic and acidic residues" evidence="1">
    <location>
        <begin position="166"/>
        <end position="179"/>
    </location>
</feature>
<sequence length="269" mass="27813">MGRFFVVLVLVLAVALQVTAVGSDDQGHTGGGDDGHTGGGDDGHTGNGDGHSGDGDDGHAGHGDGGHAGHGGDGHGDGHTGGHGGDGHVGGHGDDGSDSDGSSRTVAAEPDDEVRRRGREALEAMQEQRLRDEEALRSRYRLQQQLAREAEIDKRVQERLAARDAEARGLEKGLGRKEVPTAAEVAAEEPVPPGAERGPTKEPFPLPGKHKKHNKDKKEKKKKRRCEASDRQAILDGDGPGDNDDSDDLFGGGSPSKPSGLAPAMAAVG</sequence>
<feature type="compositionally biased region" description="Basic residues" evidence="1">
    <location>
        <begin position="208"/>
        <end position="225"/>
    </location>
</feature>
<reference evidence="3 4" key="1">
    <citation type="submission" date="2016-02" db="EMBL/GenBank/DDBJ databases">
        <title>Genome analysis of coral dinoflagellate symbionts highlights evolutionary adaptations to a symbiotic lifestyle.</title>
        <authorList>
            <person name="Aranda M."/>
            <person name="Li Y."/>
            <person name="Liew Y.J."/>
            <person name="Baumgarten S."/>
            <person name="Simakov O."/>
            <person name="Wilson M."/>
            <person name="Piel J."/>
            <person name="Ashoor H."/>
            <person name="Bougouffa S."/>
            <person name="Bajic V.B."/>
            <person name="Ryu T."/>
            <person name="Ravasi T."/>
            <person name="Bayer T."/>
            <person name="Micklem G."/>
            <person name="Kim H."/>
            <person name="Bhak J."/>
            <person name="Lajeunesse T.C."/>
            <person name="Voolstra C.R."/>
        </authorList>
    </citation>
    <scope>NUCLEOTIDE SEQUENCE [LARGE SCALE GENOMIC DNA]</scope>
    <source>
        <strain evidence="3 4">CCMP2467</strain>
    </source>
</reference>
<dbReference type="EMBL" id="LSRX01002426">
    <property type="protein sequence ID" value="OLP75525.1"/>
    <property type="molecule type" value="Genomic_DNA"/>
</dbReference>
<dbReference type="Proteomes" id="UP000186817">
    <property type="component" value="Unassembled WGS sequence"/>
</dbReference>
<evidence type="ECO:0000256" key="1">
    <source>
        <dbReference type="SAM" id="MobiDB-lite"/>
    </source>
</evidence>
<feature type="compositionally biased region" description="Low complexity" evidence="1">
    <location>
        <begin position="180"/>
        <end position="197"/>
    </location>
</feature>
<feature type="chain" id="PRO_5012457955" evidence="2">
    <location>
        <begin position="21"/>
        <end position="269"/>
    </location>
</feature>
<feature type="compositionally biased region" description="Basic and acidic residues" evidence="1">
    <location>
        <begin position="25"/>
        <end position="44"/>
    </location>
</feature>
<feature type="compositionally biased region" description="Acidic residues" evidence="1">
    <location>
        <begin position="239"/>
        <end position="248"/>
    </location>
</feature>
<comment type="caution">
    <text evidence="3">The sequence shown here is derived from an EMBL/GenBank/DDBJ whole genome shotgun (WGS) entry which is preliminary data.</text>
</comment>
<accession>A0A1Q9BXZ5</accession>
<evidence type="ECO:0000256" key="2">
    <source>
        <dbReference type="SAM" id="SignalP"/>
    </source>
</evidence>
<feature type="region of interest" description="Disordered" evidence="1">
    <location>
        <begin position="166"/>
        <end position="269"/>
    </location>
</feature>
<dbReference type="AlphaFoldDB" id="A0A1Q9BXZ5"/>
<keyword evidence="2" id="KW-0732">Signal</keyword>
<gene>
    <name evidence="3" type="ORF">AK812_SmicGene44663</name>
</gene>